<keyword evidence="4" id="KW-1185">Reference proteome</keyword>
<dbReference type="InterPro" id="IPR009003">
    <property type="entry name" value="Peptidase_S1_PA"/>
</dbReference>
<keyword evidence="2" id="KW-0472">Membrane</keyword>
<dbReference type="RefSeq" id="WP_157478399.1">
    <property type="nucleotide sequence ID" value="NZ_CP046566.1"/>
</dbReference>
<dbReference type="SUPFAM" id="SSF50494">
    <property type="entry name" value="Trypsin-like serine proteases"/>
    <property type="match status" value="1"/>
</dbReference>
<dbReference type="PANTHER" id="PTHR43019:SF23">
    <property type="entry name" value="PROTEASE DO-LIKE 5, CHLOROPLASTIC"/>
    <property type="match status" value="1"/>
</dbReference>
<sequence>MDDLVLLDAIERYLRNEMHEEERIRFEALRSQHAEIDQLVVEQHAFLNQLEHYGDIKKMKHQLQSVHNKLLEQQLISTETPEAPKTATVIEFWRRYKRTIGVAASIAGITALSISAAMQLFAPKAVKDLQNLSRKLNALESRQNAQGQKINQLITTPAGKSPESEPVGSGTSFLVDGDGYLATNYHVVNGSSTLIVVNNGHEYVAKTVYTDAANDIAILQIADADWKPKSSLPYGIRKNNADLGEELFTLGYPRNSIVYNRGYLSAGTGYNDDSLSIQLSISANPGNSGGPVLDKNGNIIGILSTRDRQADDVVFATKASNINRAIEELKKDSAFKDLQIPGKSNIRNLDRVEQIKRLQDCVFMVKAYN</sequence>
<organism evidence="3 4">
    <name type="scientific">Phnomibacter ginsenosidimutans</name>
    <dbReference type="NCBI Taxonomy" id="2676868"/>
    <lineage>
        <taxon>Bacteria</taxon>
        <taxon>Pseudomonadati</taxon>
        <taxon>Bacteroidota</taxon>
        <taxon>Chitinophagia</taxon>
        <taxon>Chitinophagales</taxon>
        <taxon>Chitinophagaceae</taxon>
        <taxon>Phnomibacter</taxon>
    </lineage>
</organism>
<name>A0A6I6G6U2_9BACT</name>
<dbReference type="Proteomes" id="UP000426027">
    <property type="component" value="Chromosome"/>
</dbReference>
<gene>
    <name evidence="3" type="ORF">GLV81_08060</name>
</gene>
<proteinExistence type="predicted"/>
<dbReference type="PANTHER" id="PTHR43019">
    <property type="entry name" value="SERINE ENDOPROTEASE DEGS"/>
    <property type="match status" value="1"/>
</dbReference>
<dbReference type="EMBL" id="CP046566">
    <property type="protein sequence ID" value="QGW28057.1"/>
    <property type="molecule type" value="Genomic_DNA"/>
</dbReference>
<dbReference type="InterPro" id="IPR043504">
    <property type="entry name" value="Peptidase_S1_PA_chymotrypsin"/>
</dbReference>
<feature type="transmembrane region" description="Helical" evidence="2">
    <location>
        <begin position="100"/>
        <end position="122"/>
    </location>
</feature>
<keyword evidence="1" id="KW-0175">Coiled coil</keyword>
<dbReference type="PRINTS" id="PR00834">
    <property type="entry name" value="PROTEASES2C"/>
</dbReference>
<evidence type="ECO:0000256" key="1">
    <source>
        <dbReference type="SAM" id="Coils"/>
    </source>
</evidence>
<keyword evidence="2" id="KW-0812">Transmembrane</keyword>
<dbReference type="Gene3D" id="2.40.10.10">
    <property type="entry name" value="Trypsin-like serine proteases"/>
    <property type="match status" value="2"/>
</dbReference>
<dbReference type="InterPro" id="IPR001940">
    <property type="entry name" value="Peptidase_S1C"/>
</dbReference>
<keyword evidence="3" id="KW-0645">Protease</keyword>
<keyword evidence="3" id="KW-0378">Hydrolase</keyword>
<dbReference type="GO" id="GO:0004252">
    <property type="term" value="F:serine-type endopeptidase activity"/>
    <property type="evidence" value="ECO:0007669"/>
    <property type="project" value="InterPro"/>
</dbReference>
<dbReference type="AlphaFoldDB" id="A0A6I6G6U2"/>
<protein>
    <submittedName>
        <fullName evidence="3">Trypsin-like serine protease</fullName>
    </submittedName>
</protein>
<reference evidence="3 4" key="1">
    <citation type="submission" date="2019-11" db="EMBL/GenBank/DDBJ databases">
        <authorList>
            <person name="Im W.T."/>
        </authorList>
    </citation>
    <scope>NUCLEOTIDE SEQUENCE [LARGE SCALE GENOMIC DNA]</scope>
    <source>
        <strain evidence="3 4">SB-02</strain>
    </source>
</reference>
<dbReference type="Pfam" id="PF13365">
    <property type="entry name" value="Trypsin_2"/>
    <property type="match status" value="1"/>
</dbReference>
<evidence type="ECO:0000313" key="4">
    <source>
        <dbReference type="Proteomes" id="UP000426027"/>
    </source>
</evidence>
<feature type="coiled-coil region" evidence="1">
    <location>
        <begin position="122"/>
        <end position="149"/>
    </location>
</feature>
<evidence type="ECO:0000256" key="2">
    <source>
        <dbReference type="SAM" id="Phobius"/>
    </source>
</evidence>
<accession>A0A6I6G6U2</accession>
<dbReference type="GO" id="GO:0006508">
    <property type="term" value="P:proteolysis"/>
    <property type="evidence" value="ECO:0007669"/>
    <property type="project" value="UniProtKB-KW"/>
</dbReference>
<evidence type="ECO:0000313" key="3">
    <source>
        <dbReference type="EMBL" id="QGW28057.1"/>
    </source>
</evidence>
<dbReference type="KEGG" id="fls:GLV81_08060"/>
<keyword evidence="2" id="KW-1133">Transmembrane helix</keyword>